<organism evidence="2 3">
    <name type="scientific">Paraferrimonas haliotis</name>
    <dbReference type="NCBI Taxonomy" id="2013866"/>
    <lineage>
        <taxon>Bacteria</taxon>
        <taxon>Pseudomonadati</taxon>
        <taxon>Pseudomonadota</taxon>
        <taxon>Gammaproteobacteria</taxon>
        <taxon>Alteromonadales</taxon>
        <taxon>Ferrimonadaceae</taxon>
        <taxon>Paraferrimonas</taxon>
    </lineage>
</organism>
<evidence type="ECO:0000313" key="3">
    <source>
        <dbReference type="Proteomes" id="UP001157439"/>
    </source>
</evidence>
<dbReference type="SUPFAM" id="SSF56281">
    <property type="entry name" value="Metallo-hydrolase/oxidoreductase"/>
    <property type="match status" value="1"/>
</dbReference>
<dbReference type="GO" id="GO:0005737">
    <property type="term" value="C:cytoplasm"/>
    <property type="evidence" value="ECO:0007669"/>
    <property type="project" value="TreeGrafter"/>
</dbReference>
<name>A0AA37WWB0_9GAMM</name>
<evidence type="ECO:0000313" key="2">
    <source>
        <dbReference type="EMBL" id="GLS83267.1"/>
    </source>
</evidence>
<reference evidence="2 3" key="1">
    <citation type="journal article" date="2014" name="Int. J. Syst. Evol. Microbiol.">
        <title>Complete genome sequence of Corynebacterium casei LMG S-19264T (=DSM 44701T), isolated from a smear-ripened cheese.</title>
        <authorList>
            <consortium name="US DOE Joint Genome Institute (JGI-PGF)"/>
            <person name="Walter F."/>
            <person name="Albersmeier A."/>
            <person name="Kalinowski J."/>
            <person name="Ruckert C."/>
        </authorList>
    </citation>
    <scope>NUCLEOTIDE SEQUENCE [LARGE SCALE GENOMIC DNA]</scope>
    <source>
        <strain evidence="2 3">NBRC 112785</strain>
    </source>
</reference>
<sequence length="360" mass="39806">MTSSSLAAEHSAAVNIDGKYQNTDVQYSASASSLWDAAKAYWNSKRTEPAPTQPLPVVAMTHQSVQQLPDASVTRLGHSSTLIKLDGKLILTDPVFSERASPVQFIGPKRFQAAAIELTELPDIDVVVISHDHYDHLDKASIKALAPKTKAFIVPLGIGELLQDWGVAADTIRELDWWQETRIDSLLFAATPTQHFSGRGLLDTNKRLWASWVIKGQQANIFFSGDSGYFPGFKAIGDTYGPFDLTLIETGAYNEAWSDIHMMPEQSVQANIDLQGRAMMPIHNSTFDLALHNWYEPLERAHQAAQEQQVTLVTSLFGEPVSVLAIDERVQSAWWREVKLSNQEAIETAKAKNLAPVAAR</sequence>
<protein>
    <submittedName>
        <fullName evidence="2">Hydrolase</fullName>
    </submittedName>
</protein>
<comment type="caution">
    <text evidence="2">The sequence shown here is derived from an EMBL/GenBank/DDBJ whole genome shotgun (WGS) entry which is preliminary data.</text>
</comment>
<gene>
    <name evidence="2" type="ORF">GCM10007894_12440</name>
</gene>
<dbReference type="GO" id="GO:0016787">
    <property type="term" value="F:hydrolase activity"/>
    <property type="evidence" value="ECO:0007669"/>
    <property type="project" value="UniProtKB-KW"/>
</dbReference>
<dbReference type="Proteomes" id="UP001157439">
    <property type="component" value="Unassembled WGS sequence"/>
</dbReference>
<proteinExistence type="predicted"/>
<accession>A0AA37WWB0</accession>
<evidence type="ECO:0000259" key="1">
    <source>
        <dbReference type="Pfam" id="PF12706"/>
    </source>
</evidence>
<dbReference type="PANTHER" id="PTHR15032:SF4">
    <property type="entry name" value="N-ACYL-PHOSPHATIDYLETHANOLAMINE-HYDROLYZING PHOSPHOLIPASE D"/>
    <property type="match status" value="1"/>
</dbReference>
<dbReference type="PANTHER" id="PTHR15032">
    <property type="entry name" value="N-ACYL-PHOSPHATIDYLETHANOLAMINE-HYDROLYZING PHOSPHOLIPASE D"/>
    <property type="match status" value="1"/>
</dbReference>
<dbReference type="InterPro" id="IPR036866">
    <property type="entry name" value="RibonucZ/Hydroxyglut_hydro"/>
</dbReference>
<keyword evidence="2" id="KW-0378">Hydrolase</keyword>
<feature type="domain" description="Metallo-beta-lactamase" evidence="1">
    <location>
        <begin position="90"/>
        <end position="283"/>
    </location>
</feature>
<dbReference type="AlphaFoldDB" id="A0AA37WWB0"/>
<dbReference type="EMBL" id="BSPO01000002">
    <property type="protein sequence ID" value="GLS83267.1"/>
    <property type="molecule type" value="Genomic_DNA"/>
</dbReference>
<dbReference type="RefSeq" id="WP_095497172.1">
    <property type="nucleotide sequence ID" value="NZ_BSPO01000002.1"/>
</dbReference>
<dbReference type="Gene3D" id="3.60.15.10">
    <property type="entry name" value="Ribonuclease Z/Hydroxyacylglutathione hydrolase-like"/>
    <property type="match status" value="1"/>
</dbReference>
<dbReference type="InterPro" id="IPR001279">
    <property type="entry name" value="Metallo-B-lactamas"/>
</dbReference>
<dbReference type="Pfam" id="PF12706">
    <property type="entry name" value="Lactamase_B_2"/>
    <property type="match status" value="1"/>
</dbReference>
<keyword evidence="3" id="KW-1185">Reference proteome</keyword>